<protein>
    <submittedName>
        <fullName evidence="1">Uncharacterized protein</fullName>
    </submittedName>
</protein>
<dbReference type="Proteomes" id="UP000593567">
    <property type="component" value="Unassembled WGS sequence"/>
</dbReference>
<reference evidence="1" key="1">
    <citation type="submission" date="2020-06" db="EMBL/GenBank/DDBJ databases">
        <title>Draft genome of Bugula neritina, a colonial animal packing powerful symbionts and potential medicines.</title>
        <authorList>
            <person name="Rayko M."/>
        </authorList>
    </citation>
    <scope>NUCLEOTIDE SEQUENCE [LARGE SCALE GENOMIC DNA]</scope>
    <source>
        <strain evidence="1">Kwan_BN1</strain>
    </source>
</reference>
<evidence type="ECO:0000313" key="2">
    <source>
        <dbReference type="Proteomes" id="UP000593567"/>
    </source>
</evidence>
<name>A0A7J7JH18_BUGNE</name>
<proteinExistence type="predicted"/>
<dbReference type="AlphaFoldDB" id="A0A7J7JH18"/>
<comment type="caution">
    <text evidence="1">The sequence shown here is derived from an EMBL/GenBank/DDBJ whole genome shotgun (WGS) entry which is preliminary data.</text>
</comment>
<dbReference type="EMBL" id="VXIV02002473">
    <property type="protein sequence ID" value="KAF6025327.1"/>
    <property type="molecule type" value="Genomic_DNA"/>
</dbReference>
<gene>
    <name evidence="1" type="ORF">EB796_016362</name>
</gene>
<evidence type="ECO:0000313" key="1">
    <source>
        <dbReference type="EMBL" id="KAF6025327.1"/>
    </source>
</evidence>
<accession>A0A7J7JH18</accession>
<organism evidence="1 2">
    <name type="scientific">Bugula neritina</name>
    <name type="common">Brown bryozoan</name>
    <name type="synonym">Sertularia neritina</name>
    <dbReference type="NCBI Taxonomy" id="10212"/>
    <lineage>
        <taxon>Eukaryota</taxon>
        <taxon>Metazoa</taxon>
        <taxon>Spiralia</taxon>
        <taxon>Lophotrochozoa</taxon>
        <taxon>Bryozoa</taxon>
        <taxon>Gymnolaemata</taxon>
        <taxon>Cheilostomatida</taxon>
        <taxon>Flustrina</taxon>
        <taxon>Buguloidea</taxon>
        <taxon>Bugulidae</taxon>
        <taxon>Bugula</taxon>
    </lineage>
</organism>
<dbReference type="OrthoDB" id="20889at2759"/>
<sequence length="190" mass="21146">MPKFSKTAPSDSHVVTEDRFKILPLQAESLLETLWLNMESLLLLVEISSVASFKMLLPTHETETIQAYKEIVAVRVSDGAKVTGDAVRDLLKIPDGAAKFKYTQVDDFEVYVQSTSYNRVLMPDTKFLYEVKPGARGATSPKKRKVVLNEKRCAAPPPTVPGSPIDLVFSFDTTGSMYSCLDEVRKNLTQ</sequence>
<keyword evidence="2" id="KW-1185">Reference proteome</keyword>